<evidence type="ECO:0000259" key="6">
    <source>
        <dbReference type="Pfam" id="PF01258"/>
    </source>
</evidence>
<feature type="domain" description="Zinc finger DksA/TraR C4-type" evidence="6">
    <location>
        <begin position="85"/>
        <end position="116"/>
    </location>
</feature>
<keyword evidence="3" id="KW-0862">Zinc</keyword>
<organism evidence="7 8">
    <name type="scientific">Ruicaihuangia caeni</name>
    <dbReference type="NCBI Taxonomy" id="3042517"/>
    <lineage>
        <taxon>Bacteria</taxon>
        <taxon>Bacillati</taxon>
        <taxon>Actinomycetota</taxon>
        <taxon>Actinomycetes</taxon>
        <taxon>Micrococcales</taxon>
        <taxon>Microbacteriaceae</taxon>
        <taxon>Ruicaihuangia</taxon>
    </lineage>
</organism>
<dbReference type="PROSITE" id="PS51128">
    <property type="entry name" value="ZF_DKSA_2"/>
    <property type="match status" value="1"/>
</dbReference>
<dbReference type="PANTHER" id="PTHR33823:SF4">
    <property type="entry name" value="GENERAL STRESS PROTEIN 16O"/>
    <property type="match status" value="1"/>
</dbReference>
<dbReference type="Pfam" id="PF01258">
    <property type="entry name" value="zf-dskA_traR"/>
    <property type="match status" value="1"/>
</dbReference>
<evidence type="ECO:0000256" key="1">
    <source>
        <dbReference type="ARBA" id="ARBA00022723"/>
    </source>
</evidence>
<gene>
    <name evidence="7" type="ORF">QF206_07610</name>
</gene>
<evidence type="ECO:0000313" key="8">
    <source>
        <dbReference type="Proteomes" id="UP001321506"/>
    </source>
</evidence>
<evidence type="ECO:0000256" key="2">
    <source>
        <dbReference type="ARBA" id="ARBA00022771"/>
    </source>
</evidence>
<feature type="region of interest" description="Disordered" evidence="5">
    <location>
        <begin position="34"/>
        <end position="58"/>
    </location>
</feature>
<dbReference type="Gene3D" id="1.20.120.910">
    <property type="entry name" value="DksA, coiled-coil domain"/>
    <property type="match status" value="1"/>
</dbReference>
<dbReference type="Proteomes" id="UP001321506">
    <property type="component" value="Unassembled WGS sequence"/>
</dbReference>
<evidence type="ECO:0000256" key="3">
    <source>
        <dbReference type="ARBA" id="ARBA00022833"/>
    </source>
</evidence>
<evidence type="ECO:0000256" key="5">
    <source>
        <dbReference type="SAM" id="MobiDB-lite"/>
    </source>
</evidence>
<dbReference type="RefSeq" id="WP_281488624.1">
    <property type="nucleotide sequence ID" value="NZ_JASATX010000003.1"/>
</dbReference>
<protein>
    <submittedName>
        <fullName evidence="7">TraR/DksA C4-type zinc finger protein</fullName>
    </submittedName>
</protein>
<feature type="zinc finger region" description="dksA C4-type" evidence="4">
    <location>
        <begin position="90"/>
        <end position="114"/>
    </location>
</feature>
<accession>A0AAW6T6I1</accession>
<dbReference type="InterPro" id="IPR000962">
    <property type="entry name" value="Znf_DskA_TraR"/>
</dbReference>
<evidence type="ECO:0000313" key="7">
    <source>
        <dbReference type="EMBL" id="MDI2098829.1"/>
    </source>
</evidence>
<proteinExistence type="predicted"/>
<comment type="caution">
    <text evidence="7">The sequence shown here is derived from an EMBL/GenBank/DDBJ whole genome shotgun (WGS) entry which is preliminary data.</text>
</comment>
<dbReference type="EMBL" id="JASATX010000003">
    <property type="protein sequence ID" value="MDI2098829.1"/>
    <property type="molecule type" value="Genomic_DNA"/>
</dbReference>
<keyword evidence="1" id="KW-0479">Metal-binding</keyword>
<evidence type="ECO:0000256" key="4">
    <source>
        <dbReference type="PROSITE-ProRule" id="PRU00510"/>
    </source>
</evidence>
<dbReference type="GO" id="GO:0008270">
    <property type="term" value="F:zinc ion binding"/>
    <property type="evidence" value="ECO:0007669"/>
    <property type="project" value="UniProtKB-KW"/>
</dbReference>
<dbReference type="AlphaFoldDB" id="A0AAW6T6I1"/>
<sequence length="122" mass="13433">MDAVELDQLSERLVAMRQDAVVFLQQLERELETIRSSRADGSADDEHDPEGPTMSHEWSRVTALVETARADLHGLDEAVRRVEEGTYGVCRRCGGPIAPGRLEARPTAELCIDCAQLAATSR</sequence>
<dbReference type="PANTHER" id="PTHR33823">
    <property type="entry name" value="RNA POLYMERASE-BINDING TRANSCRIPTION FACTOR DKSA-RELATED"/>
    <property type="match status" value="1"/>
</dbReference>
<reference evidence="7 8" key="1">
    <citation type="submission" date="2023-04" db="EMBL/GenBank/DDBJ databases">
        <title>Klugiella caeni sp. nov. isolated from the sludge of biochemical tank.</title>
        <authorList>
            <person name="Geng K."/>
        </authorList>
    </citation>
    <scope>NUCLEOTIDE SEQUENCE [LARGE SCALE GENOMIC DNA]</scope>
    <source>
        <strain evidence="7 8">YN-L-19</strain>
    </source>
</reference>
<dbReference type="SUPFAM" id="SSF57716">
    <property type="entry name" value="Glucocorticoid receptor-like (DNA-binding domain)"/>
    <property type="match status" value="1"/>
</dbReference>
<name>A0AAW6T6I1_9MICO</name>
<keyword evidence="8" id="KW-1185">Reference proteome</keyword>
<keyword evidence="2" id="KW-0863">Zinc-finger</keyword>